<evidence type="ECO:0000313" key="3">
    <source>
        <dbReference type="Proteomes" id="UP000002499"/>
    </source>
</evidence>
<dbReference type="KEGG" id="maw:19246817"/>
<dbReference type="Proteomes" id="UP000002499">
    <property type="component" value="Unassembled WGS sequence"/>
</dbReference>
<accession>E9DY08</accession>
<name>E9DY08_METAQ</name>
<dbReference type="RefSeq" id="XP_007808846.1">
    <property type="nucleotide sequence ID" value="XM_007810655.1"/>
</dbReference>
<dbReference type="OrthoDB" id="4940174at2759"/>
<dbReference type="GeneID" id="19246817"/>
<evidence type="ECO:0000256" key="1">
    <source>
        <dbReference type="SAM" id="SignalP"/>
    </source>
</evidence>
<evidence type="ECO:0000313" key="2">
    <source>
        <dbReference type="EMBL" id="EFY91343.1"/>
    </source>
</evidence>
<dbReference type="InParanoid" id="E9DY08"/>
<dbReference type="eggNOG" id="ENOG502T507">
    <property type="taxonomic scope" value="Eukaryota"/>
</dbReference>
<organism evidence="3">
    <name type="scientific">Metarhizium acridum (strain CQMa 102)</name>
    <dbReference type="NCBI Taxonomy" id="655827"/>
    <lineage>
        <taxon>Eukaryota</taxon>
        <taxon>Fungi</taxon>
        <taxon>Dikarya</taxon>
        <taxon>Ascomycota</taxon>
        <taxon>Pezizomycotina</taxon>
        <taxon>Sordariomycetes</taxon>
        <taxon>Hypocreomycetidae</taxon>
        <taxon>Hypocreales</taxon>
        <taxon>Clavicipitaceae</taxon>
        <taxon>Metarhizium</taxon>
    </lineage>
</organism>
<sequence>MKFTYASLLCAVVSAAPIADVKRGMSGAAVDGLNKALKTTIDSVKNGLGGVGGVGGLGGLGGLGAAKRDEKPEARQAEHVTVRLDQPAADVSVGDVSGQVDKRQDGPSKLTALAQTVSHAVFGPKGVGLGGGVGLKRDGKQELSKRQLNIPKNVVSDVTSGKLMEDLHNLHIMG</sequence>
<keyword evidence="1" id="KW-0732">Signal</keyword>
<dbReference type="OMA" id="PMAEERR"/>
<feature type="chain" id="PRO_5012722993" description="Cell wall protein" evidence="1">
    <location>
        <begin position="16"/>
        <end position="174"/>
    </location>
</feature>
<keyword evidence="3" id="KW-1185">Reference proteome</keyword>
<feature type="signal peptide" evidence="1">
    <location>
        <begin position="1"/>
        <end position="15"/>
    </location>
</feature>
<proteinExistence type="predicted"/>
<dbReference type="AlphaFoldDB" id="E9DY08"/>
<gene>
    <name evidence="2" type="ORF">MAC_02506</name>
</gene>
<dbReference type="HOGENOM" id="CLU_1547971_0_0_1"/>
<evidence type="ECO:0008006" key="4">
    <source>
        <dbReference type="Google" id="ProtNLM"/>
    </source>
</evidence>
<reference evidence="2 3" key="1">
    <citation type="journal article" date="2011" name="PLoS Genet.">
        <title>Genome sequencing and comparative transcriptomics of the model entomopathogenic fungi Metarhizium anisopliae and M. acridum.</title>
        <authorList>
            <person name="Gao Q."/>
            <person name="Jin K."/>
            <person name="Ying S.H."/>
            <person name="Zhang Y."/>
            <person name="Xiao G."/>
            <person name="Shang Y."/>
            <person name="Duan Z."/>
            <person name="Hu X."/>
            <person name="Xie X.Q."/>
            <person name="Zhou G."/>
            <person name="Peng G."/>
            <person name="Luo Z."/>
            <person name="Huang W."/>
            <person name="Wang B."/>
            <person name="Fang W."/>
            <person name="Wang S."/>
            <person name="Zhong Y."/>
            <person name="Ma L.J."/>
            <person name="St Leger R.J."/>
            <person name="Zhao G.P."/>
            <person name="Pei Y."/>
            <person name="Feng M.G."/>
            <person name="Xia Y."/>
            <person name="Wang C."/>
        </authorList>
    </citation>
    <scope>NUCLEOTIDE SEQUENCE [LARGE SCALE GENOMIC DNA]</scope>
    <source>
        <strain evidence="2 3">CQMa 102</strain>
    </source>
</reference>
<protein>
    <recommendedName>
        <fullName evidence="4">Cell wall protein</fullName>
    </recommendedName>
</protein>
<dbReference type="EMBL" id="GL698482">
    <property type="protein sequence ID" value="EFY91343.1"/>
    <property type="molecule type" value="Genomic_DNA"/>
</dbReference>